<evidence type="ECO:0000259" key="1">
    <source>
        <dbReference type="PROSITE" id="PS51729"/>
    </source>
</evidence>
<keyword evidence="3" id="KW-1185">Reference proteome</keyword>
<dbReference type="Gene3D" id="3.40.630.30">
    <property type="match status" value="1"/>
</dbReference>
<proteinExistence type="predicted"/>
<evidence type="ECO:0000313" key="2">
    <source>
        <dbReference type="EMBL" id="MFD0798270.1"/>
    </source>
</evidence>
<evidence type="ECO:0000313" key="3">
    <source>
        <dbReference type="Proteomes" id="UP001597012"/>
    </source>
</evidence>
<dbReference type="InterPro" id="IPR031165">
    <property type="entry name" value="GNAT_YJDJ"/>
</dbReference>
<accession>A0ABW3B573</accession>
<dbReference type="InterPro" id="IPR036249">
    <property type="entry name" value="Thioredoxin-like_sf"/>
</dbReference>
<dbReference type="Pfam" id="PF00462">
    <property type="entry name" value="Glutaredoxin"/>
    <property type="match status" value="1"/>
</dbReference>
<comment type="caution">
    <text evidence="2">The sequence shown here is derived from an EMBL/GenBank/DDBJ whole genome shotgun (WGS) entry which is preliminary data.</text>
</comment>
<dbReference type="Pfam" id="PF14542">
    <property type="entry name" value="Acetyltransf_CG"/>
    <property type="match status" value="1"/>
</dbReference>
<dbReference type="PANTHER" id="PTHR31435">
    <property type="entry name" value="PROTEIN NATD1"/>
    <property type="match status" value="1"/>
</dbReference>
<dbReference type="InterPro" id="IPR002109">
    <property type="entry name" value="Glutaredoxin"/>
</dbReference>
<organism evidence="2 3">
    <name type="scientific">Maribacter chungangensis</name>
    <dbReference type="NCBI Taxonomy" id="1069117"/>
    <lineage>
        <taxon>Bacteria</taxon>
        <taxon>Pseudomonadati</taxon>
        <taxon>Bacteroidota</taxon>
        <taxon>Flavobacteriia</taxon>
        <taxon>Flavobacteriales</taxon>
        <taxon>Flavobacteriaceae</taxon>
        <taxon>Maribacter</taxon>
    </lineage>
</organism>
<dbReference type="EMBL" id="JBHTHY010000011">
    <property type="protein sequence ID" value="MFD0798270.1"/>
    <property type="molecule type" value="Genomic_DNA"/>
</dbReference>
<dbReference type="Gene3D" id="3.40.30.10">
    <property type="entry name" value="Glutaredoxin"/>
    <property type="match status" value="1"/>
</dbReference>
<dbReference type="SUPFAM" id="SSF52833">
    <property type="entry name" value="Thioredoxin-like"/>
    <property type="match status" value="1"/>
</dbReference>
<dbReference type="PROSITE" id="PS51729">
    <property type="entry name" value="GNAT_YJDJ"/>
    <property type="match status" value="1"/>
</dbReference>
<gene>
    <name evidence="2" type="ORF">ACFQZJ_12430</name>
</gene>
<dbReference type="PANTHER" id="PTHR31435:SF10">
    <property type="entry name" value="BSR4717 PROTEIN"/>
    <property type="match status" value="1"/>
</dbReference>
<reference evidence="3" key="1">
    <citation type="journal article" date="2019" name="Int. J. Syst. Evol. Microbiol.">
        <title>The Global Catalogue of Microorganisms (GCM) 10K type strain sequencing project: providing services to taxonomists for standard genome sequencing and annotation.</title>
        <authorList>
            <consortium name="The Broad Institute Genomics Platform"/>
            <consortium name="The Broad Institute Genome Sequencing Center for Infectious Disease"/>
            <person name="Wu L."/>
            <person name="Ma J."/>
        </authorList>
    </citation>
    <scope>NUCLEOTIDE SEQUENCE [LARGE SCALE GENOMIC DNA]</scope>
    <source>
        <strain evidence="3">CCUG 61948</strain>
    </source>
</reference>
<dbReference type="SUPFAM" id="SSF55729">
    <property type="entry name" value="Acyl-CoA N-acyltransferases (Nat)"/>
    <property type="match status" value="1"/>
</dbReference>
<dbReference type="InterPro" id="IPR016181">
    <property type="entry name" value="Acyl_CoA_acyltransferase"/>
</dbReference>
<feature type="domain" description="N-acetyltransferase" evidence="1">
    <location>
        <begin position="91"/>
        <end position="176"/>
    </location>
</feature>
<dbReference type="RefSeq" id="WP_379934946.1">
    <property type="nucleotide sequence ID" value="NZ_JBHTHY010000011.1"/>
</dbReference>
<protein>
    <submittedName>
        <fullName evidence="2">N-acetyltransferase</fullName>
    </submittedName>
</protein>
<dbReference type="InterPro" id="IPR045057">
    <property type="entry name" value="Gcn5-rel_NAT"/>
</dbReference>
<name>A0ABW3B573_9FLAO</name>
<dbReference type="Proteomes" id="UP001597012">
    <property type="component" value="Unassembled WGS sequence"/>
</dbReference>
<sequence length="176" mass="20339">MDAIAKIKLYGAARCHKTKYYQLLLNETGLPYQFLDVEAHKAYAAELRALYENGKLNFPTITIGEKKLRNPYKEELQKWINKLIPEQLELKHDKENLKYTLNINGEIAKVDYTLKNDKMYLVHSEVPHQLRGKGIGKVLVEKTFEKLTKEGYKAVAVCPYIKTVAQRSKKWNALIG</sequence>